<dbReference type="GeneID" id="87596951"/>
<feature type="domain" description="S1 motif" evidence="2">
    <location>
        <begin position="155"/>
        <end position="215"/>
    </location>
</feature>
<dbReference type="InterPro" id="IPR048588">
    <property type="entry name" value="CvfB_S1_2nd"/>
</dbReference>
<dbReference type="InterPro" id="IPR003029">
    <property type="entry name" value="S1_domain"/>
</dbReference>
<dbReference type="InterPro" id="IPR036388">
    <property type="entry name" value="WH-like_DNA-bd_sf"/>
</dbReference>
<evidence type="ECO:0000256" key="1">
    <source>
        <dbReference type="PIRNR" id="PIRNR012524"/>
    </source>
</evidence>
<name>A0A0M0KL88_ALKHA</name>
<dbReference type="AlphaFoldDB" id="A0A0M0KL88"/>
<dbReference type="RefSeq" id="WP_053431539.1">
    <property type="nucleotide sequence ID" value="NZ_CP040441.1"/>
</dbReference>
<comment type="caution">
    <text evidence="3">The sequence shown here is derived from an EMBL/GenBank/DDBJ whole genome shotgun (WGS) entry which is preliminary data.</text>
</comment>
<organism evidence="3">
    <name type="scientific">Halalkalibacterium halodurans</name>
    <name type="common">Bacillus halodurans</name>
    <dbReference type="NCBI Taxonomy" id="86665"/>
    <lineage>
        <taxon>Bacteria</taxon>
        <taxon>Bacillati</taxon>
        <taxon>Bacillota</taxon>
        <taxon>Bacilli</taxon>
        <taxon>Bacillales</taxon>
        <taxon>Bacillaceae</taxon>
        <taxon>Halalkalibacterium (ex Joshi et al. 2022)</taxon>
    </lineage>
</organism>
<dbReference type="PANTHER" id="PTHR37296:SF1">
    <property type="entry name" value="CONSERVED VIRULENCE FACTOR B"/>
    <property type="match status" value="1"/>
</dbReference>
<dbReference type="InterPro" id="IPR012340">
    <property type="entry name" value="NA-bd_OB-fold"/>
</dbReference>
<dbReference type="SMART" id="SM00316">
    <property type="entry name" value="S1"/>
    <property type="match status" value="2"/>
</dbReference>
<proteinExistence type="inferred from homology"/>
<dbReference type="Gene3D" id="1.10.10.10">
    <property type="entry name" value="Winged helix-like DNA-binding domain superfamily/Winged helix DNA-binding domain"/>
    <property type="match status" value="1"/>
</dbReference>
<dbReference type="InterPro" id="IPR036390">
    <property type="entry name" value="WH_DNA-bd_sf"/>
</dbReference>
<dbReference type="InterPro" id="IPR014464">
    <property type="entry name" value="CvfB_fam"/>
</dbReference>
<dbReference type="PROSITE" id="PS50126">
    <property type="entry name" value="S1"/>
    <property type="match status" value="1"/>
</dbReference>
<dbReference type="SUPFAM" id="SSF46785">
    <property type="entry name" value="Winged helix' DNA-binding domain"/>
    <property type="match status" value="1"/>
</dbReference>
<dbReference type="InterPro" id="IPR048587">
    <property type="entry name" value="CvfB_S1_3rd"/>
</dbReference>
<dbReference type="Pfam" id="PF13509">
    <property type="entry name" value="S1_2"/>
    <property type="match status" value="1"/>
</dbReference>
<dbReference type="InterPro" id="IPR040764">
    <property type="entry name" value="CvfB_WH"/>
</dbReference>
<dbReference type="PATRIC" id="fig|136160.3.peg.2986"/>
<dbReference type="GO" id="GO:0003676">
    <property type="term" value="F:nucleic acid binding"/>
    <property type="evidence" value="ECO:0007669"/>
    <property type="project" value="InterPro"/>
</dbReference>
<dbReference type="Pfam" id="PF21191">
    <property type="entry name" value="CvfB_1st"/>
    <property type="match status" value="1"/>
</dbReference>
<dbReference type="PIRSF" id="PIRSF012524">
    <property type="entry name" value="YitL_S1"/>
    <property type="match status" value="1"/>
</dbReference>
<dbReference type="EMBL" id="LILD01000001">
    <property type="protein sequence ID" value="KOO39626.1"/>
    <property type="molecule type" value="Genomic_DNA"/>
</dbReference>
<gene>
    <name evidence="3" type="ORF">AMD02_12790</name>
</gene>
<dbReference type="SUPFAM" id="SSF50249">
    <property type="entry name" value="Nucleic acid-binding proteins"/>
    <property type="match status" value="1"/>
</dbReference>
<dbReference type="Pfam" id="PF21543">
    <property type="entry name" value="CvfB_2nd"/>
    <property type="match status" value="1"/>
</dbReference>
<dbReference type="Gene3D" id="2.40.50.140">
    <property type="entry name" value="Nucleic acid-binding proteins"/>
    <property type="match status" value="3"/>
</dbReference>
<evidence type="ECO:0000259" key="2">
    <source>
        <dbReference type="PROSITE" id="PS50126"/>
    </source>
</evidence>
<dbReference type="PANTHER" id="PTHR37296">
    <property type="entry name" value="CONSERVED VIRULENCE FACTOR B"/>
    <property type="match status" value="1"/>
</dbReference>
<dbReference type="Pfam" id="PF17783">
    <property type="entry name" value="WHD_CvfB"/>
    <property type="match status" value="1"/>
</dbReference>
<protein>
    <recommendedName>
        <fullName evidence="2">S1 motif domain-containing protein</fullName>
    </recommendedName>
</protein>
<accession>A0A0M0KL88</accession>
<dbReference type="InterPro" id="IPR039566">
    <property type="entry name" value="CvfB_S1_st"/>
</dbReference>
<sequence>MSLKPGYQVTMRVDRVRDFGAFLTDERKQEEVFLHKREMTREVSEGDEVTVFIYHDHKGRLAGTMEEPLLTVDELAWLEVVAVKDGHGLFLHNGVSRDLFLSIDELPTDRSIWPQVGDRLPVSLTWDKKGRLMGKLVKGQPLEEQANKATNNLRKKEVHGTVYHFLDDGAVLFTEEGYLGYLHKTEMETKPRLGERITARVLYVREDGRINVTTFPVRTERQKEDADVIFDYLCSRGGAMPFSDRTPPEDIKKRFDMSKASFKRALGKLLKEGKVYQEDGWTYRKESREQ</sequence>
<evidence type="ECO:0000313" key="3">
    <source>
        <dbReference type="EMBL" id="KOO39626.1"/>
    </source>
</evidence>
<comment type="similarity">
    <text evidence="1">Belongs to the CvfB family.</text>
</comment>
<reference evidence="3" key="1">
    <citation type="submission" date="2015-08" db="EMBL/GenBank/DDBJ databases">
        <title>Complete DNA Sequence of Pseudomonas syringae pv. actinidiae, the Causal Agent of Kiwifruit Canker Disease.</title>
        <authorList>
            <person name="Rikkerink E.H.A."/>
            <person name="Fineran P.C."/>
        </authorList>
    </citation>
    <scope>NUCLEOTIDE SEQUENCE</scope>
    <source>
        <strain evidence="3">DSM 13666</strain>
    </source>
</reference>